<organism evidence="6 7">
    <name type="scientific">Rhizoclosmatium globosum</name>
    <dbReference type="NCBI Taxonomy" id="329046"/>
    <lineage>
        <taxon>Eukaryota</taxon>
        <taxon>Fungi</taxon>
        <taxon>Fungi incertae sedis</taxon>
        <taxon>Chytridiomycota</taxon>
        <taxon>Chytridiomycota incertae sedis</taxon>
        <taxon>Chytridiomycetes</taxon>
        <taxon>Chytridiales</taxon>
        <taxon>Chytriomycetaceae</taxon>
        <taxon>Rhizoclosmatium</taxon>
    </lineage>
</organism>
<dbReference type="AlphaFoldDB" id="A0A1Y2D2S5"/>
<feature type="region of interest" description="Disordered" evidence="4">
    <location>
        <begin position="1"/>
        <end position="22"/>
    </location>
</feature>
<dbReference type="InterPro" id="IPR004827">
    <property type="entry name" value="bZIP"/>
</dbReference>
<dbReference type="CDD" id="cd14688">
    <property type="entry name" value="bZIP_YAP"/>
    <property type="match status" value="1"/>
</dbReference>
<evidence type="ECO:0000313" key="6">
    <source>
        <dbReference type="EMBL" id="ORY53416.1"/>
    </source>
</evidence>
<dbReference type="PANTHER" id="PTHR40621:SF6">
    <property type="entry name" value="AP-1-LIKE TRANSCRIPTION FACTOR YAP1-RELATED"/>
    <property type="match status" value="1"/>
</dbReference>
<evidence type="ECO:0000256" key="1">
    <source>
        <dbReference type="ARBA" id="ARBA00004123"/>
    </source>
</evidence>
<evidence type="ECO:0000256" key="3">
    <source>
        <dbReference type="SAM" id="Coils"/>
    </source>
</evidence>
<gene>
    <name evidence="6" type="ORF">BCR33DRAFT_844753</name>
</gene>
<dbReference type="GO" id="GO:0000976">
    <property type="term" value="F:transcription cis-regulatory region binding"/>
    <property type="evidence" value="ECO:0007669"/>
    <property type="project" value="InterPro"/>
</dbReference>
<dbReference type="Proteomes" id="UP000193642">
    <property type="component" value="Unassembled WGS sequence"/>
</dbReference>
<dbReference type="Gene3D" id="1.20.5.170">
    <property type="match status" value="2"/>
</dbReference>
<dbReference type="GO" id="GO:0001228">
    <property type="term" value="F:DNA-binding transcription activator activity, RNA polymerase II-specific"/>
    <property type="evidence" value="ECO:0007669"/>
    <property type="project" value="TreeGrafter"/>
</dbReference>
<sequence>MEAPSSPDKAAAKAAQNRAAQRSFRIRKEARIRELEDIVRKATENGTITVEQRLEREERWMRRIRELEEENRHLRANHQYSHYPIQHHNTYHPYAYHWPPPAHPPPPPAFVYTPPVYAPAAAPISTITYSNHQQTSTSHNKAPPTKTPETSKELSTTGPVIEPTRQALSKIRSLNTDAVSRFLQAFTDLFEASMSDDSERVGKLYFESARSRNAILDLCSDSEERDKVLEIYCSMNVANKEYGKRVEQHLVNCATTVKESLALYEMKKRSTEKIAKDDITSTHTIVCHLPGIKTECQTLISLKNQNDCITKFFESTELLLTQQSTGDASAFYACGINCVSAKNLSFCIKSSMDPSDPHDHHDAERAAARAAQNREAQRNFRIRKEARIRELEEIVRKATENGTVSIEQRLEREEQLIRRVKQLEDENRRLKASHPYYQPQPQQPYYPHQHAYHPYGYYWQPPPPGPVTGPVYLPVPPVLPPPPIIQPVQPPVNQPIQIQPQEVAPAVTPLMEPTRVALSELSCLTPTAITRFCRAFTGLFQECMTDSSDRIGKLYFEAVSSRNNLLDLCTSKRDRERVVEIHFNMNIANKEFAIRLESHLVICASAARESVKDLWNDLMKEKEKRQHSDPAGADSNWKQAGIGHLPGIKAECQAVQSVKNQNKLIDDFFICTEFLLTQQTTADPSVLYARGLDCGVYRERLLNISTDADRLKLERLFDQIRTSNKTSVQDIVNDLNSLEI</sequence>
<feature type="region of interest" description="Disordered" evidence="4">
    <location>
        <begin position="130"/>
        <end position="157"/>
    </location>
</feature>
<feature type="region of interest" description="Disordered" evidence="4">
    <location>
        <begin position="352"/>
        <end position="378"/>
    </location>
</feature>
<keyword evidence="2" id="KW-0539">Nucleus</keyword>
<dbReference type="InterPro" id="IPR050936">
    <property type="entry name" value="AP-1-like"/>
</dbReference>
<protein>
    <recommendedName>
        <fullName evidence="5">BZIP domain-containing protein</fullName>
    </recommendedName>
</protein>
<dbReference type="EMBL" id="MCGO01000001">
    <property type="protein sequence ID" value="ORY53416.1"/>
    <property type="molecule type" value="Genomic_DNA"/>
</dbReference>
<dbReference type="PROSITE" id="PS00036">
    <property type="entry name" value="BZIP_BASIC"/>
    <property type="match status" value="1"/>
</dbReference>
<reference evidence="6 7" key="1">
    <citation type="submission" date="2016-07" db="EMBL/GenBank/DDBJ databases">
        <title>Pervasive Adenine N6-methylation of Active Genes in Fungi.</title>
        <authorList>
            <consortium name="DOE Joint Genome Institute"/>
            <person name="Mondo S.J."/>
            <person name="Dannebaum R.O."/>
            <person name="Kuo R.C."/>
            <person name="Labutti K."/>
            <person name="Haridas S."/>
            <person name="Kuo A."/>
            <person name="Salamov A."/>
            <person name="Ahrendt S.R."/>
            <person name="Lipzen A."/>
            <person name="Sullivan W."/>
            <person name="Andreopoulos W.B."/>
            <person name="Clum A."/>
            <person name="Lindquist E."/>
            <person name="Daum C."/>
            <person name="Ramamoorthy G.K."/>
            <person name="Gryganskyi A."/>
            <person name="Culley D."/>
            <person name="Magnuson J.K."/>
            <person name="James T.Y."/>
            <person name="O'Malley M.A."/>
            <person name="Stajich J.E."/>
            <person name="Spatafora J.W."/>
            <person name="Visel A."/>
            <person name="Grigoriev I.V."/>
        </authorList>
    </citation>
    <scope>NUCLEOTIDE SEQUENCE [LARGE SCALE GENOMIC DNA]</scope>
    <source>
        <strain evidence="6 7">JEL800</strain>
    </source>
</reference>
<keyword evidence="3" id="KW-0175">Coiled coil</keyword>
<feature type="domain" description="BZIP" evidence="5">
    <location>
        <begin position="369"/>
        <end position="383"/>
    </location>
</feature>
<accession>A0A1Y2D2S5</accession>
<evidence type="ECO:0000256" key="4">
    <source>
        <dbReference type="SAM" id="MobiDB-lite"/>
    </source>
</evidence>
<proteinExistence type="predicted"/>
<name>A0A1Y2D2S5_9FUNG</name>
<comment type="caution">
    <text evidence="6">The sequence shown here is derived from an EMBL/GenBank/DDBJ whole genome shotgun (WGS) entry which is preliminary data.</text>
</comment>
<keyword evidence="7" id="KW-1185">Reference proteome</keyword>
<evidence type="ECO:0000259" key="5">
    <source>
        <dbReference type="PROSITE" id="PS00036"/>
    </source>
</evidence>
<feature type="compositionally biased region" description="Basic and acidic residues" evidence="4">
    <location>
        <begin position="355"/>
        <end position="367"/>
    </location>
</feature>
<comment type="subcellular location">
    <subcellularLocation>
        <location evidence="1">Nucleus</location>
    </subcellularLocation>
</comment>
<evidence type="ECO:0000256" key="2">
    <source>
        <dbReference type="ARBA" id="ARBA00023242"/>
    </source>
</evidence>
<dbReference type="GO" id="GO:0090575">
    <property type="term" value="C:RNA polymerase II transcription regulator complex"/>
    <property type="evidence" value="ECO:0007669"/>
    <property type="project" value="TreeGrafter"/>
</dbReference>
<feature type="coiled-coil region" evidence="3">
    <location>
        <begin position="25"/>
        <end position="77"/>
    </location>
</feature>
<evidence type="ECO:0000313" key="7">
    <source>
        <dbReference type="Proteomes" id="UP000193642"/>
    </source>
</evidence>
<feature type="compositionally biased region" description="Polar residues" evidence="4">
    <location>
        <begin position="130"/>
        <end position="140"/>
    </location>
</feature>
<dbReference type="PANTHER" id="PTHR40621">
    <property type="entry name" value="TRANSCRIPTION FACTOR KAPC-RELATED"/>
    <property type="match status" value="1"/>
</dbReference>
<feature type="coiled-coil region" evidence="3">
    <location>
        <begin position="381"/>
        <end position="433"/>
    </location>
</feature>